<dbReference type="GO" id="GO:0032259">
    <property type="term" value="P:methylation"/>
    <property type="evidence" value="ECO:0007669"/>
    <property type="project" value="UniProtKB-KW"/>
</dbReference>
<dbReference type="EC" id="2.1.-.-" evidence="2"/>
<evidence type="ECO:0000259" key="1">
    <source>
        <dbReference type="Pfam" id="PF13649"/>
    </source>
</evidence>
<accession>A0ABU4HXC3</accession>
<keyword evidence="2" id="KW-0808">Transferase</keyword>
<gene>
    <name evidence="2" type="ORF">R7226_25930</name>
</gene>
<reference evidence="2 3" key="2">
    <citation type="submission" date="2023-10" db="EMBL/GenBank/DDBJ databases">
        <authorList>
            <person name="Han X.F."/>
        </authorList>
    </citation>
    <scope>NUCLEOTIDE SEQUENCE [LARGE SCALE GENOMIC DNA]</scope>
    <source>
        <strain evidence="2 3">KCTC 39840</strain>
    </source>
</reference>
<evidence type="ECO:0000313" key="2">
    <source>
        <dbReference type="EMBL" id="MDW5597819.1"/>
    </source>
</evidence>
<protein>
    <submittedName>
        <fullName evidence="2">Class I SAM-dependent methyltransferase</fullName>
        <ecNumber evidence="2">2.1.-.-</ecNumber>
    </submittedName>
</protein>
<dbReference type="Gene3D" id="3.40.50.150">
    <property type="entry name" value="Vaccinia Virus protein VP39"/>
    <property type="match status" value="1"/>
</dbReference>
<organism evidence="2 3">
    <name type="scientific">Conexibacter stalactiti</name>
    <dbReference type="NCBI Taxonomy" id="1940611"/>
    <lineage>
        <taxon>Bacteria</taxon>
        <taxon>Bacillati</taxon>
        <taxon>Actinomycetota</taxon>
        <taxon>Thermoleophilia</taxon>
        <taxon>Solirubrobacterales</taxon>
        <taxon>Conexibacteraceae</taxon>
        <taxon>Conexibacter</taxon>
    </lineage>
</organism>
<comment type="caution">
    <text evidence="2">The sequence shown here is derived from an EMBL/GenBank/DDBJ whole genome shotgun (WGS) entry which is preliminary data.</text>
</comment>
<dbReference type="RefSeq" id="WP_318600290.1">
    <property type="nucleotide sequence ID" value="NZ_JAWSTH010000104.1"/>
</dbReference>
<sequence>MTATATIWHDLECGAYTADLPLWRELAAAHGGPVLDLGAGTGRVALDLASAGHAVVALDLEQEFLDALDARAAAAGVSELVETVRGDARTFALDGRRFPLILAPMQTVQLLGGPAGRAQFLAAVHAHLAPGGLMAAALADALEGFDAEHTEPPLPDIVEVDGWVHVSQPVAVRPGPDGIAIERIRQSVSPEGRRTAEGDTIHLDTLDADTLAAEGVAAGLRDGGRGRIESTEEHVGSEVVLLHG</sequence>
<dbReference type="GO" id="GO:0008168">
    <property type="term" value="F:methyltransferase activity"/>
    <property type="evidence" value="ECO:0007669"/>
    <property type="project" value="UniProtKB-KW"/>
</dbReference>
<proteinExistence type="predicted"/>
<dbReference type="SUPFAM" id="SSF53335">
    <property type="entry name" value="S-adenosyl-L-methionine-dependent methyltransferases"/>
    <property type="match status" value="1"/>
</dbReference>
<dbReference type="Proteomes" id="UP001284601">
    <property type="component" value="Unassembled WGS sequence"/>
</dbReference>
<evidence type="ECO:0000313" key="3">
    <source>
        <dbReference type="Proteomes" id="UP001284601"/>
    </source>
</evidence>
<dbReference type="InterPro" id="IPR041698">
    <property type="entry name" value="Methyltransf_25"/>
</dbReference>
<dbReference type="CDD" id="cd02440">
    <property type="entry name" value="AdoMet_MTases"/>
    <property type="match status" value="1"/>
</dbReference>
<feature type="domain" description="Methyltransferase" evidence="1">
    <location>
        <begin position="34"/>
        <end position="132"/>
    </location>
</feature>
<dbReference type="InterPro" id="IPR029063">
    <property type="entry name" value="SAM-dependent_MTases_sf"/>
</dbReference>
<keyword evidence="2" id="KW-0489">Methyltransferase</keyword>
<name>A0ABU4HXC3_9ACTN</name>
<keyword evidence="3" id="KW-1185">Reference proteome</keyword>
<dbReference type="EMBL" id="JAWSTH010000104">
    <property type="protein sequence ID" value="MDW5597819.1"/>
    <property type="molecule type" value="Genomic_DNA"/>
</dbReference>
<dbReference type="Pfam" id="PF13649">
    <property type="entry name" value="Methyltransf_25"/>
    <property type="match status" value="1"/>
</dbReference>
<reference evidence="3" key="1">
    <citation type="submission" date="2023-07" db="EMBL/GenBank/DDBJ databases">
        <title>Conexibacter stalactiti sp. nov., isolated from stalactites in a lava cave and emended description of the genus Conexibacter.</title>
        <authorList>
            <person name="Lee S.D."/>
        </authorList>
    </citation>
    <scope>NUCLEOTIDE SEQUENCE [LARGE SCALE GENOMIC DNA]</scope>
    <source>
        <strain evidence="3">KCTC 39840</strain>
    </source>
</reference>